<feature type="region of interest" description="Disordered" evidence="2">
    <location>
        <begin position="292"/>
        <end position="325"/>
    </location>
</feature>
<dbReference type="InterPro" id="IPR000742">
    <property type="entry name" value="EGF"/>
</dbReference>
<feature type="domain" description="EGF-like" evidence="4">
    <location>
        <begin position="26"/>
        <end position="60"/>
    </location>
</feature>
<gene>
    <name evidence="5" type="ORF">SK128_011481</name>
</gene>
<dbReference type="EMBL" id="JAXCGZ010007551">
    <property type="protein sequence ID" value="KAK7079298.1"/>
    <property type="molecule type" value="Genomic_DNA"/>
</dbReference>
<reference evidence="5 6" key="1">
    <citation type="submission" date="2023-11" db="EMBL/GenBank/DDBJ databases">
        <title>Halocaridina rubra genome assembly.</title>
        <authorList>
            <person name="Smith C."/>
        </authorList>
    </citation>
    <scope>NUCLEOTIDE SEQUENCE [LARGE SCALE GENOMIC DNA]</scope>
    <source>
        <strain evidence="5">EP-1</strain>
        <tissue evidence="5">Whole</tissue>
    </source>
</reference>
<proteinExistence type="predicted"/>
<evidence type="ECO:0000313" key="5">
    <source>
        <dbReference type="EMBL" id="KAK7079298.1"/>
    </source>
</evidence>
<comment type="caution">
    <text evidence="1">Lacks conserved residue(s) required for the propagation of feature annotation.</text>
</comment>
<keyword evidence="3" id="KW-0812">Transmembrane</keyword>
<sequence>MQDIDSGFWMYYRYSDDPEQVGRKCESCSSDYCSKRGDCRIESGQKVCECKGSYYGTRCEIDGEVLGVAVGASVAAVVIIILTLIFLCMWSRRWKAQDRKTEVLARGATAAGLTIGGGFSVNVQHKGGTLPPNQYGISMEDRMRWAQIAESISNQNLYAQHFQESGSGAVYSANSNEYLTSAATSNPYSVYNRVTRAISNSTIGRGGRGHGGFLYKLRGLLGRTSKTRKKDGRVPSYMMTSHPTLNFQQLMALHAQLSANASRQWGDKEDNDRRSGDGASLRLLYTNADGLAGSVTSNPETSPRPCPQMRIVRTGGLPVQSTRKG</sequence>
<evidence type="ECO:0000259" key="4">
    <source>
        <dbReference type="PROSITE" id="PS50026"/>
    </source>
</evidence>
<keyword evidence="3" id="KW-0472">Membrane</keyword>
<protein>
    <recommendedName>
        <fullName evidence="4">EGF-like domain-containing protein</fullName>
    </recommendedName>
</protein>
<dbReference type="PROSITE" id="PS50026">
    <property type="entry name" value="EGF_3"/>
    <property type="match status" value="1"/>
</dbReference>
<dbReference type="Proteomes" id="UP001381693">
    <property type="component" value="Unassembled WGS sequence"/>
</dbReference>
<dbReference type="Gene3D" id="2.10.25.10">
    <property type="entry name" value="Laminin"/>
    <property type="match status" value="1"/>
</dbReference>
<keyword evidence="3" id="KW-1133">Transmembrane helix</keyword>
<dbReference type="SUPFAM" id="SSF57196">
    <property type="entry name" value="EGF/Laminin"/>
    <property type="match status" value="1"/>
</dbReference>
<keyword evidence="1" id="KW-0245">EGF-like domain</keyword>
<keyword evidence="6" id="KW-1185">Reference proteome</keyword>
<evidence type="ECO:0000313" key="6">
    <source>
        <dbReference type="Proteomes" id="UP001381693"/>
    </source>
</evidence>
<evidence type="ECO:0000256" key="3">
    <source>
        <dbReference type="SAM" id="Phobius"/>
    </source>
</evidence>
<name>A0AAN9A9B5_HALRR</name>
<accession>A0AAN9A9B5</accession>
<evidence type="ECO:0000256" key="2">
    <source>
        <dbReference type="SAM" id="MobiDB-lite"/>
    </source>
</evidence>
<comment type="caution">
    <text evidence="5">The sequence shown here is derived from an EMBL/GenBank/DDBJ whole genome shotgun (WGS) entry which is preliminary data.</text>
</comment>
<feature type="transmembrane region" description="Helical" evidence="3">
    <location>
        <begin position="65"/>
        <end position="90"/>
    </location>
</feature>
<organism evidence="5 6">
    <name type="scientific">Halocaridina rubra</name>
    <name type="common">Hawaiian red shrimp</name>
    <dbReference type="NCBI Taxonomy" id="373956"/>
    <lineage>
        <taxon>Eukaryota</taxon>
        <taxon>Metazoa</taxon>
        <taxon>Ecdysozoa</taxon>
        <taxon>Arthropoda</taxon>
        <taxon>Crustacea</taxon>
        <taxon>Multicrustacea</taxon>
        <taxon>Malacostraca</taxon>
        <taxon>Eumalacostraca</taxon>
        <taxon>Eucarida</taxon>
        <taxon>Decapoda</taxon>
        <taxon>Pleocyemata</taxon>
        <taxon>Caridea</taxon>
        <taxon>Atyoidea</taxon>
        <taxon>Atyidae</taxon>
        <taxon>Halocaridina</taxon>
    </lineage>
</organism>
<dbReference type="PROSITE" id="PS00022">
    <property type="entry name" value="EGF_1"/>
    <property type="match status" value="1"/>
</dbReference>
<evidence type="ECO:0000256" key="1">
    <source>
        <dbReference type="PROSITE-ProRule" id="PRU00076"/>
    </source>
</evidence>
<feature type="disulfide bond" evidence="1">
    <location>
        <begin position="50"/>
        <end position="59"/>
    </location>
</feature>
<dbReference type="AlphaFoldDB" id="A0AAN9A9B5"/>
<keyword evidence="1" id="KW-1015">Disulfide bond</keyword>